<dbReference type="PANTHER" id="PTHR22918">
    <property type="entry name" value="SEMINAL PLASMA PROTEIN"/>
    <property type="match status" value="1"/>
</dbReference>
<dbReference type="PANTHER" id="PTHR22918:SF1">
    <property type="entry name" value="FIBRONECTIN TYPE-II DOMAIN-CONTAINING PROTEIN"/>
    <property type="match status" value="1"/>
</dbReference>
<proteinExistence type="inferred from homology"/>
<keyword evidence="4" id="KW-0677">Repeat</keyword>
<evidence type="ECO:0000259" key="7">
    <source>
        <dbReference type="PROSITE" id="PS51092"/>
    </source>
</evidence>
<keyword evidence="5" id="KW-1015">Disulfide bond</keyword>
<keyword evidence="9" id="KW-1185">Reference proteome</keyword>
<evidence type="ECO:0000256" key="2">
    <source>
        <dbReference type="ARBA" id="ARBA00010011"/>
    </source>
</evidence>
<name>A0A3B4D3J2_PYGNA</name>
<organism evidence="8 9">
    <name type="scientific">Pygocentrus nattereri</name>
    <name type="common">Red-bellied piranha</name>
    <dbReference type="NCBI Taxonomy" id="42514"/>
    <lineage>
        <taxon>Eukaryota</taxon>
        <taxon>Metazoa</taxon>
        <taxon>Chordata</taxon>
        <taxon>Craniata</taxon>
        <taxon>Vertebrata</taxon>
        <taxon>Euteleostomi</taxon>
        <taxon>Actinopterygii</taxon>
        <taxon>Neopterygii</taxon>
        <taxon>Teleostei</taxon>
        <taxon>Ostariophysi</taxon>
        <taxon>Characiformes</taxon>
        <taxon>Characoidei</taxon>
        <taxon>Pygocentrus</taxon>
    </lineage>
</organism>
<protein>
    <recommendedName>
        <fullName evidence="7">Fibronectin type-II domain-containing protein</fullName>
    </recommendedName>
</protein>
<dbReference type="SMART" id="SM00059">
    <property type="entry name" value="FN2"/>
    <property type="match status" value="2"/>
</dbReference>
<reference evidence="8 9" key="1">
    <citation type="submission" date="2020-10" db="EMBL/GenBank/DDBJ databases">
        <title>Pygocentrus nattereri (red-bellied piranha) genome, fPygNat1, primary haplotype.</title>
        <authorList>
            <person name="Myers G."/>
            <person name="Meyer A."/>
            <person name="Karagic N."/>
            <person name="Pippel M."/>
            <person name="Winkler S."/>
            <person name="Tracey A."/>
            <person name="Wood J."/>
            <person name="Formenti G."/>
            <person name="Howe K."/>
            <person name="Fedrigo O."/>
            <person name="Jarvis E.D."/>
        </authorList>
    </citation>
    <scope>NUCLEOTIDE SEQUENCE [LARGE SCALE GENOMIC DNA]</scope>
</reference>
<dbReference type="Ensembl" id="ENSPNAT00000027196.2">
    <property type="protein sequence ID" value="ENSPNAP00000018115.2"/>
    <property type="gene ID" value="ENSPNAG00000024549.2"/>
</dbReference>
<feature type="domain" description="Fibronectin type-II" evidence="7">
    <location>
        <begin position="34"/>
        <end position="80"/>
    </location>
</feature>
<dbReference type="AlphaFoldDB" id="A0A3B4D3J2"/>
<evidence type="ECO:0000313" key="9">
    <source>
        <dbReference type="Proteomes" id="UP001501920"/>
    </source>
</evidence>
<comment type="subcellular location">
    <subcellularLocation>
        <location evidence="1">Secreted</location>
    </subcellularLocation>
</comment>
<dbReference type="InterPro" id="IPR000562">
    <property type="entry name" value="FN_type2_dom"/>
</dbReference>
<dbReference type="Pfam" id="PF00040">
    <property type="entry name" value="fn2"/>
    <property type="match status" value="2"/>
</dbReference>
<evidence type="ECO:0000256" key="1">
    <source>
        <dbReference type="ARBA" id="ARBA00004613"/>
    </source>
</evidence>
<accession>A0A3B4D3J2</accession>
<dbReference type="SUPFAM" id="SSF57440">
    <property type="entry name" value="Kringle-like"/>
    <property type="match status" value="2"/>
</dbReference>
<dbReference type="GO" id="GO:0008201">
    <property type="term" value="F:heparin binding"/>
    <property type="evidence" value="ECO:0007669"/>
    <property type="project" value="TreeGrafter"/>
</dbReference>
<evidence type="ECO:0000256" key="6">
    <source>
        <dbReference type="PROSITE-ProRule" id="PRU00479"/>
    </source>
</evidence>
<dbReference type="Gene3D" id="2.10.10.10">
    <property type="entry name" value="Fibronectin, type II, collagen-binding"/>
    <property type="match status" value="2"/>
</dbReference>
<dbReference type="GO" id="GO:0009986">
    <property type="term" value="C:cell surface"/>
    <property type="evidence" value="ECO:0007669"/>
    <property type="project" value="TreeGrafter"/>
</dbReference>
<keyword evidence="3" id="KW-0964">Secreted</keyword>
<dbReference type="CDD" id="cd00062">
    <property type="entry name" value="FN2"/>
    <property type="match status" value="1"/>
</dbReference>
<evidence type="ECO:0000256" key="4">
    <source>
        <dbReference type="ARBA" id="ARBA00022737"/>
    </source>
</evidence>
<feature type="domain" description="Fibronectin type-II" evidence="7">
    <location>
        <begin position="79"/>
        <end position="125"/>
    </location>
</feature>
<dbReference type="GO" id="GO:0005576">
    <property type="term" value="C:extracellular region"/>
    <property type="evidence" value="ECO:0007669"/>
    <property type="project" value="UniProtKB-SubCell"/>
</dbReference>
<dbReference type="InterPro" id="IPR051666">
    <property type="entry name" value="SP_Capacitation_Regulator"/>
</dbReference>
<reference evidence="8" key="3">
    <citation type="submission" date="2025-09" db="UniProtKB">
        <authorList>
            <consortium name="Ensembl"/>
        </authorList>
    </citation>
    <scope>IDENTIFICATION</scope>
</reference>
<evidence type="ECO:0000313" key="8">
    <source>
        <dbReference type="Ensembl" id="ENSPNAP00000018115.2"/>
    </source>
</evidence>
<comment type="similarity">
    <text evidence="2">Belongs to the seminal plasma protein family.</text>
</comment>
<reference evidence="8" key="2">
    <citation type="submission" date="2025-08" db="UniProtKB">
        <authorList>
            <consortium name="Ensembl"/>
        </authorList>
    </citation>
    <scope>IDENTIFICATION</scope>
</reference>
<sequence length="164" mass="19031">CFFLLMIQIIPITNNNFLDISHVQFDNMTINGNSKGAPCVFPFFYNGAYYNNCACFGHPNRWCSTTDNYTRDGLWGECLNYAPCVFPFFYNGSYHDDCVSFDRPNPWCSTTDNYTRDGQWGECLNYGNIHQISEIILFNLLCWHAYTQGDSYSLLFTLFVVRCL</sequence>
<dbReference type="InterPro" id="IPR036943">
    <property type="entry name" value="FN_type2_sf"/>
</dbReference>
<dbReference type="PROSITE" id="PS51092">
    <property type="entry name" value="FN2_2"/>
    <property type="match status" value="2"/>
</dbReference>
<dbReference type="PRINTS" id="PR00013">
    <property type="entry name" value="FNTYPEII"/>
</dbReference>
<evidence type="ECO:0000256" key="3">
    <source>
        <dbReference type="ARBA" id="ARBA00022525"/>
    </source>
</evidence>
<dbReference type="InterPro" id="IPR013806">
    <property type="entry name" value="Kringle-like"/>
</dbReference>
<evidence type="ECO:0000256" key="5">
    <source>
        <dbReference type="ARBA" id="ARBA00023157"/>
    </source>
</evidence>
<dbReference type="GeneTree" id="ENSGT01000000214845"/>
<comment type="caution">
    <text evidence="6">Lacks conserved residue(s) required for the propagation of feature annotation.</text>
</comment>
<dbReference type="Proteomes" id="UP001501920">
    <property type="component" value="Chromosome 12"/>
</dbReference>